<gene>
    <name evidence="1" type="ORF">DPMN_013461</name>
</gene>
<dbReference type="InterPro" id="IPR011042">
    <property type="entry name" value="6-blade_b-propeller_TolB-like"/>
</dbReference>
<evidence type="ECO:0000313" key="1">
    <source>
        <dbReference type="EMBL" id="KAH3889407.1"/>
    </source>
</evidence>
<comment type="caution">
    <text evidence="1">The sequence shown here is derived from an EMBL/GenBank/DDBJ whole genome shotgun (WGS) entry which is preliminary data.</text>
</comment>
<name>A0A9D4N9X2_DREPO</name>
<reference evidence="1" key="2">
    <citation type="submission" date="2020-11" db="EMBL/GenBank/DDBJ databases">
        <authorList>
            <person name="McCartney M.A."/>
            <person name="Auch B."/>
            <person name="Kono T."/>
            <person name="Mallez S."/>
            <person name="Becker A."/>
            <person name="Gohl D.M."/>
            <person name="Silverstein K.A.T."/>
            <person name="Koren S."/>
            <person name="Bechman K.B."/>
            <person name="Herman A."/>
            <person name="Abrahante J.E."/>
            <person name="Garbe J."/>
        </authorList>
    </citation>
    <scope>NUCLEOTIDE SEQUENCE</scope>
    <source>
        <strain evidence="1">Duluth1</strain>
        <tissue evidence="1">Whole animal</tissue>
    </source>
</reference>
<accession>A0A9D4N9X2</accession>
<proteinExistence type="predicted"/>
<dbReference type="EMBL" id="JAIWYP010000001">
    <property type="protein sequence ID" value="KAH3889407.1"/>
    <property type="molecule type" value="Genomic_DNA"/>
</dbReference>
<organism evidence="1 2">
    <name type="scientific">Dreissena polymorpha</name>
    <name type="common">Zebra mussel</name>
    <name type="synonym">Mytilus polymorpha</name>
    <dbReference type="NCBI Taxonomy" id="45954"/>
    <lineage>
        <taxon>Eukaryota</taxon>
        <taxon>Metazoa</taxon>
        <taxon>Spiralia</taxon>
        <taxon>Lophotrochozoa</taxon>
        <taxon>Mollusca</taxon>
        <taxon>Bivalvia</taxon>
        <taxon>Autobranchia</taxon>
        <taxon>Heteroconchia</taxon>
        <taxon>Euheterodonta</taxon>
        <taxon>Imparidentia</taxon>
        <taxon>Neoheterodontei</taxon>
        <taxon>Myida</taxon>
        <taxon>Dreissenoidea</taxon>
        <taxon>Dreissenidae</taxon>
        <taxon>Dreissena</taxon>
    </lineage>
</organism>
<dbReference type="Gene3D" id="2.120.10.30">
    <property type="entry name" value="TolB, C-terminal domain"/>
    <property type="match status" value="1"/>
</dbReference>
<sequence length="98" mass="10552">MLLTLASDGSLLSTFTDPKLLWPRAVHVTAAGQVFVCGCMSNTIVQVCRDRRQKLATLPTGGDGVSYPASVYYNRKTSSIIVGRGNNNKILVLNVVLV</sequence>
<evidence type="ECO:0000313" key="2">
    <source>
        <dbReference type="Proteomes" id="UP000828390"/>
    </source>
</evidence>
<protein>
    <submittedName>
        <fullName evidence="1">Uncharacterized protein</fullName>
    </submittedName>
</protein>
<keyword evidence="2" id="KW-1185">Reference proteome</keyword>
<dbReference type="AlphaFoldDB" id="A0A9D4N9X2"/>
<dbReference type="Proteomes" id="UP000828390">
    <property type="component" value="Unassembled WGS sequence"/>
</dbReference>
<dbReference type="SUPFAM" id="SSF101898">
    <property type="entry name" value="NHL repeat"/>
    <property type="match status" value="1"/>
</dbReference>
<reference evidence="1" key="1">
    <citation type="journal article" date="2019" name="bioRxiv">
        <title>The Genome of the Zebra Mussel, Dreissena polymorpha: A Resource for Invasive Species Research.</title>
        <authorList>
            <person name="McCartney M.A."/>
            <person name="Auch B."/>
            <person name="Kono T."/>
            <person name="Mallez S."/>
            <person name="Zhang Y."/>
            <person name="Obille A."/>
            <person name="Becker A."/>
            <person name="Abrahante J.E."/>
            <person name="Garbe J."/>
            <person name="Badalamenti J.P."/>
            <person name="Herman A."/>
            <person name="Mangelson H."/>
            <person name="Liachko I."/>
            <person name="Sullivan S."/>
            <person name="Sone E.D."/>
            <person name="Koren S."/>
            <person name="Silverstein K.A.T."/>
            <person name="Beckman K.B."/>
            <person name="Gohl D.M."/>
        </authorList>
    </citation>
    <scope>NUCLEOTIDE SEQUENCE</scope>
    <source>
        <strain evidence="1">Duluth1</strain>
        <tissue evidence="1">Whole animal</tissue>
    </source>
</reference>